<feature type="domain" description="Protein kinase" evidence="6">
    <location>
        <begin position="1"/>
        <end position="263"/>
    </location>
</feature>
<accession>A0ABN9B6A0</accession>
<comment type="similarity">
    <text evidence="4">Belongs to the protein kinase superfamily.</text>
</comment>
<name>A0ABN9B6A0_9NEOB</name>
<protein>
    <recommendedName>
        <fullName evidence="6">Protein kinase domain-containing protein</fullName>
    </recommendedName>
</protein>
<evidence type="ECO:0000256" key="5">
    <source>
        <dbReference type="SAM" id="MobiDB-lite"/>
    </source>
</evidence>
<organism evidence="7 8">
    <name type="scientific">Staurois parvus</name>
    <dbReference type="NCBI Taxonomy" id="386267"/>
    <lineage>
        <taxon>Eukaryota</taxon>
        <taxon>Metazoa</taxon>
        <taxon>Chordata</taxon>
        <taxon>Craniata</taxon>
        <taxon>Vertebrata</taxon>
        <taxon>Euteleostomi</taxon>
        <taxon>Amphibia</taxon>
        <taxon>Batrachia</taxon>
        <taxon>Anura</taxon>
        <taxon>Neobatrachia</taxon>
        <taxon>Ranoidea</taxon>
        <taxon>Ranidae</taxon>
        <taxon>Staurois</taxon>
    </lineage>
</organism>
<dbReference type="InterPro" id="IPR000719">
    <property type="entry name" value="Prot_kinase_dom"/>
</dbReference>
<dbReference type="PANTHER" id="PTHR24359">
    <property type="entry name" value="SERINE/THREONINE-PROTEIN KINASE SBK1"/>
    <property type="match status" value="1"/>
</dbReference>
<dbReference type="InterPro" id="IPR008271">
    <property type="entry name" value="Ser/Thr_kinase_AS"/>
</dbReference>
<dbReference type="Pfam" id="PF00069">
    <property type="entry name" value="Pkinase"/>
    <property type="match status" value="1"/>
</dbReference>
<evidence type="ECO:0000259" key="6">
    <source>
        <dbReference type="PROSITE" id="PS50011"/>
    </source>
</evidence>
<reference evidence="7" key="1">
    <citation type="submission" date="2023-05" db="EMBL/GenBank/DDBJ databases">
        <authorList>
            <person name="Stuckert A."/>
        </authorList>
    </citation>
    <scope>NUCLEOTIDE SEQUENCE</scope>
</reference>
<proteinExistence type="inferred from homology"/>
<dbReference type="PROSITE" id="PS00107">
    <property type="entry name" value="PROTEIN_KINASE_ATP"/>
    <property type="match status" value="1"/>
</dbReference>
<keyword evidence="4" id="KW-0723">Serine/threonine-protein kinase</keyword>
<keyword evidence="4" id="KW-0418">Kinase</keyword>
<evidence type="ECO:0000256" key="3">
    <source>
        <dbReference type="PROSITE-ProRule" id="PRU10141"/>
    </source>
</evidence>
<dbReference type="Gene3D" id="1.10.510.10">
    <property type="entry name" value="Transferase(Phosphotransferase) domain 1"/>
    <property type="match status" value="1"/>
</dbReference>
<keyword evidence="1 3" id="KW-0547">Nucleotide-binding</keyword>
<dbReference type="PROSITE" id="PS00108">
    <property type="entry name" value="PROTEIN_KINASE_ST"/>
    <property type="match status" value="1"/>
</dbReference>
<dbReference type="PROSITE" id="PS50011">
    <property type="entry name" value="PROTEIN_KINASE_DOM"/>
    <property type="match status" value="1"/>
</dbReference>
<gene>
    <name evidence="7" type="ORF">SPARVUS_LOCUS2219359</name>
</gene>
<keyword evidence="8" id="KW-1185">Reference proteome</keyword>
<dbReference type="PANTHER" id="PTHR24359:SF1">
    <property type="entry name" value="INHIBITOR OF NUCLEAR FACTOR KAPPA-B KINASE EPSILON SUBUNIT HOMOLOG 1-RELATED"/>
    <property type="match status" value="1"/>
</dbReference>
<keyword evidence="4" id="KW-0808">Transferase</keyword>
<evidence type="ECO:0000256" key="1">
    <source>
        <dbReference type="ARBA" id="ARBA00022741"/>
    </source>
</evidence>
<feature type="compositionally biased region" description="Polar residues" evidence="5">
    <location>
        <begin position="312"/>
        <end position="321"/>
    </location>
</feature>
<dbReference type="EMBL" id="CATNWA010002503">
    <property type="protein sequence ID" value="CAI9543064.1"/>
    <property type="molecule type" value="Genomic_DNA"/>
</dbReference>
<dbReference type="InterPro" id="IPR017441">
    <property type="entry name" value="Protein_kinase_ATP_BS"/>
</dbReference>
<evidence type="ECO:0000256" key="4">
    <source>
        <dbReference type="RuleBase" id="RU000304"/>
    </source>
</evidence>
<comment type="caution">
    <text evidence="7">The sequence shown here is derived from an EMBL/GenBank/DDBJ whole genome shotgun (WGS) entry which is preliminary data.</text>
</comment>
<evidence type="ECO:0000313" key="7">
    <source>
        <dbReference type="EMBL" id="CAI9543064.1"/>
    </source>
</evidence>
<feature type="binding site" evidence="3">
    <location>
        <position position="27"/>
    </location>
    <ligand>
        <name>ATP</name>
        <dbReference type="ChEBI" id="CHEBI:30616"/>
    </ligand>
</feature>
<dbReference type="SUPFAM" id="SSF56112">
    <property type="entry name" value="Protein kinase-like (PK-like)"/>
    <property type="match status" value="1"/>
</dbReference>
<feature type="region of interest" description="Disordered" evidence="5">
    <location>
        <begin position="312"/>
        <end position="338"/>
    </location>
</feature>
<evidence type="ECO:0000313" key="8">
    <source>
        <dbReference type="Proteomes" id="UP001162483"/>
    </source>
</evidence>
<dbReference type="InterPro" id="IPR011009">
    <property type="entry name" value="Kinase-like_dom_sf"/>
</dbReference>
<dbReference type="Proteomes" id="UP001162483">
    <property type="component" value="Unassembled WGS sequence"/>
</dbReference>
<sequence length="338" mass="38150">MKELGEGGYGRVLLAKDKITGQRMALKTMDKNRTSQRSFLQEFCVSYFLSSHPNIIGCNGIAFTTIDYFVFAQELAPVGDLFSMITPYGIPEDSVKRCALQISNALEFISEKGLVHMDLKPENILVFDQDCHFIKITDFGLAKVRGTVITSRCGSKTYMAPELRDMTITDGLVVDGSLDVWAFGVTIYCLLLGEYPWQVAMPEDEGYRGFVDWQNNFHMDNPPEAWRKISTGIRRMFGVILAIDFSKRSKSTEILKYMNESWKEEIPDAITGQEDEDPIKSSSVQSEVTSISHLNTSQRSVTNKSLSYFLTTDTSVSQSEMTPLPQKDDMEESTDHIR</sequence>
<keyword evidence="2 3" id="KW-0067">ATP-binding</keyword>
<evidence type="ECO:0000256" key="2">
    <source>
        <dbReference type="ARBA" id="ARBA00022840"/>
    </source>
</evidence>
<dbReference type="SMART" id="SM00220">
    <property type="entry name" value="S_TKc"/>
    <property type="match status" value="1"/>
</dbReference>